<evidence type="ECO:0000256" key="8">
    <source>
        <dbReference type="ARBA" id="ARBA00022840"/>
    </source>
</evidence>
<dbReference type="InterPro" id="IPR001480">
    <property type="entry name" value="Bulb-type_lectin_dom"/>
</dbReference>
<dbReference type="Pfam" id="PF00954">
    <property type="entry name" value="S_locus_glycop"/>
    <property type="match status" value="1"/>
</dbReference>
<keyword evidence="4 16" id="KW-0812">Transmembrane</keyword>
<dbReference type="Pfam" id="PF11883">
    <property type="entry name" value="DUF3403"/>
    <property type="match status" value="1"/>
</dbReference>
<protein>
    <recommendedName>
        <fullName evidence="15">Receptor-like serine/threonine-protein kinase</fullName>
        <ecNumber evidence="15">2.7.11.1</ecNumber>
    </recommendedName>
</protein>
<keyword evidence="2 15" id="KW-0723">Serine/threonine-protein kinase</keyword>
<keyword evidence="12" id="KW-0325">Glycoprotein</keyword>
<comment type="caution">
    <text evidence="20">The sequence shown here is derived from an EMBL/GenBank/DDBJ whole genome shotgun (WGS) entry which is preliminary data.</text>
</comment>
<evidence type="ECO:0000256" key="6">
    <source>
        <dbReference type="ARBA" id="ARBA00022741"/>
    </source>
</evidence>
<dbReference type="SMART" id="SM00108">
    <property type="entry name" value="B_lectin"/>
    <property type="match status" value="1"/>
</dbReference>
<keyword evidence="3 15" id="KW-0808">Transferase</keyword>
<dbReference type="CDD" id="cd14066">
    <property type="entry name" value="STKc_IRAK"/>
    <property type="match status" value="1"/>
</dbReference>
<evidence type="ECO:0000313" key="20">
    <source>
        <dbReference type="EMBL" id="KAD4384900.1"/>
    </source>
</evidence>
<dbReference type="PROSITE" id="PS50927">
    <property type="entry name" value="BULB_LECTIN"/>
    <property type="match status" value="1"/>
</dbReference>
<dbReference type="PANTHER" id="PTHR32444">
    <property type="entry name" value="BULB-TYPE LECTIN DOMAIN-CONTAINING PROTEIN"/>
    <property type="match status" value="1"/>
</dbReference>
<keyword evidence="10 16" id="KW-0472">Membrane</keyword>
<feature type="domain" description="Bulb-type lectin" evidence="18">
    <location>
        <begin position="8"/>
        <end position="134"/>
    </location>
</feature>
<dbReference type="InterPro" id="IPR011009">
    <property type="entry name" value="Kinase-like_dom_sf"/>
</dbReference>
<dbReference type="FunFam" id="3.30.200.20:FF:000195">
    <property type="entry name" value="G-type lectin S-receptor-like serine/threonine-protein kinase"/>
    <property type="match status" value="1"/>
</dbReference>
<dbReference type="InterPro" id="IPR036426">
    <property type="entry name" value="Bulb-type_lectin_dom_sf"/>
</dbReference>
<dbReference type="AlphaFoldDB" id="A0A5N6N5C6"/>
<evidence type="ECO:0000256" key="5">
    <source>
        <dbReference type="ARBA" id="ARBA00022729"/>
    </source>
</evidence>
<evidence type="ECO:0000256" key="9">
    <source>
        <dbReference type="ARBA" id="ARBA00022989"/>
    </source>
</evidence>
<evidence type="ECO:0000259" key="17">
    <source>
        <dbReference type="PROSITE" id="PS50011"/>
    </source>
</evidence>
<dbReference type="InterPro" id="IPR003609">
    <property type="entry name" value="Pan_app"/>
</dbReference>
<dbReference type="GO" id="GO:0004674">
    <property type="term" value="F:protein serine/threonine kinase activity"/>
    <property type="evidence" value="ECO:0007669"/>
    <property type="project" value="UniProtKB-KW"/>
</dbReference>
<evidence type="ECO:0000256" key="14">
    <source>
        <dbReference type="ARBA" id="ARBA00048679"/>
    </source>
</evidence>
<dbReference type="Gene3D" id="2.90.10.10">
    <property type="entry name" value="Bulb-type lectin domain"/>
    <property type="match status" value="1"/>
</dbReference>
<evidence type="ECO:0000256" key="12">
    <source>
        <dbReference type="ARBA" id="ARBA00023180"/>
    </source>
</evidence>
<proteinExistence type="inferred from homology"/>
<dbReference type="SUPFAM" id="SSF56112">
    <property type="entry name" value="Protein kinase-like (PK-like)"/>
    <property type="match status" value="1"/>
</dbReference>
<organism evidence="20 21">
    <name type="scientific">Mikania micrantha</name>
    <name type="common">bitter vine</name>
    <dbReference type="NCBI Taxonomy" id="192012"/>
    <lineage>
        <taxon>Eukaryota</taxon>
        <taxon>Viridiplantae</taxon>
        <taxon>Streptophyta</taxon>
        <taxon>Embryophyta</taxon>
        <taxon>Tracheophyta</taxon>
        <taxon>Spermatophyta</taxon>
        <taxon>Magnoliopsida</taxon>
        <taxon>eudicotyledons</taxon>
        <taxon>Gunneridae</taxon>
        <taxon>Pentapetalae</taxon>
        <taxon>asterids</taxon>
        <taxon>campanulids</taxon>
        <taxon>Asterales</taxon>
        <taxon>Asteraceae</taxon>
        <taxon>Asteroideae</taxon>
        <taxon>Heliantheae alliance</taxon>
        <taxon>Eupatorieae</taxon>
        <taxon>Mikania</taxon>
    </lineage>
</organism>
<dbReference type="Proteomes" id="UP000326396">
    <property type="component" value="Linkage Group LG3"/>
</dbReference>
<gene>
    <name evidence="20" type="ORF">E3N88_25068</name>
</gene>
<evidence type="ECO:0000313" key="21">
    <source>
        <dbReference type="Proteomes" id="UP000326396"/>
    </source>
</evidence>
<evidence type="ECO:0000256" key="7">
    <source>
        <dbReference type="ARBA" id="ARBA00022777"/>
    </source>
</evidence>
<evidence type="ECO:0000259" key="19">
    <source>
        <dbReference type="PROSITE" id="PS50948"/>
    </source>
</evidence>
<dbReference type="OrthoDB" id="4062651at2759"/>
<evidence type="ECO:0000256" key="11">
    <source>
        <dbReference type="ARBA" id="ARBA00023157"/>
    </source>
</evidence>
<dbReference type="EC" id="2.7.11.1" evidence="15"/>
<dbReference type="CDD" id="cd00028">
    <property type="entry name" value="B_lectin"/>
    <property type="match status" value="1"/>
</dbReference>
<dbReference type="InterPro" id="IPR008271">
    <property type="entry name" value="Ser/Thr_kinase_AS"/>
</dbReference>
<evidence type="ECO:0000256" key="15">
    <source>
        <dbReference type="PIRNR" id="PIRNR000641"/>
    </source>
</evidence>
<dbReference type="PROSITE" id="PS50011">
    <property type="entry name" value="PROTEIN_KINASE_DOM"/>
    <property type="match status" value="1"/>
</dbReference>
<keyword evidence="21" id="KW-1185">Reference proteome</keyword>
<dbReference type="InterPro" id="IPR024171">
    <property type="entry name" value="SRK-like_kinase"/>
</dbReference>
<evidence type="ECO:0000256" key="13">
    <source>
        <dbReference type="ARBA" id="ARBA00047899"/>
    </source>
</evidence>
<comment type="catalytic activity">
    <reaction evidence="13 15">
        <text>L-threonyl-[protein] + ATP = O-phospho-L-threonyl-[protein] + ADP + H(+)</text>
        <dbReference type="Rhea" id="RHEA:46608"/>
        <dbReference type="Rhea" id="RHEA-COMP:11060"/>
        <dbReference type="Rhea" id="RHEA-COMP:11605"/>
        <dbReference type="ChEBI" id="CHEBI:15378"/>
        <dbReference type="ChEBI" id="CHEBI:30013"/>
        <dbReference type="ChEBI" id="CHEBI:30616"/>
        <dbReference type="ChEBI" id="CHEBI:61977"/>
        <dbReference type="ChEBI" id="CHEBI:456216"/>
        <dbReference type="EC" id="2.7.11.1"/>
    </reaction>
</comment>
<dbReference type="PROSITE" id="PS00108">
    <property type="entry name" value="PROTEIN_KINASE_ST"/>
    <property type="match status" value="1"/>
</dbReference>
<dbReference type="FunFam" id="2.90.10.10:FF:000029">
    <property type="entry name" value="G-type lectin S-receptor-like serine/threonine-protein kinase"/>
    <property type="match status" value="1"/>
</dbReference>
<dbReference type="Pfam" id="PF01453">
    <property type="entry name" value="B_lectin"/>
    <property type="match status" value="1"/>
</dbReference>
<comment type="subcellular location">
    <subcellularLocation>
        <location evidence="1">Membrane</location>
        <topology evidence="1">Single-pass type I membrane protein</topology>
    </subcellularLocation>
</comment>
<accession>A0A5N6N5C6</accession>
<comment type="catalytic activity">
    <reaction evidence="14 15">
        <text>L-seryl-[protein] + ATP = O-phospho-L-seryl-[protein] + ADP + H(+)</text>
        <dbReference type="Rhea" id="RHEA:17989"/>
        <dbReference type="Rhea" id="RHEA-COMP:9863"/>
        <dbReference type="Rhea" id="RHEA-COMP:11604"/>
        <dbReference type="ChEBI" id="CHEBI:15378"/>
        <dbReference type="ChEBI" id="CHEBI:29999"/>
        <dbReference type="ChEBI" id="CHEBI:30616"/>
        <dbReference type="ChEBI" id="CHEBI:83421"/>
        <dbReference type="ChEBI" id="CHEBI:456216"/>
        <dbReference type="EC" id="2.7.11.1"/>
    </reaction>
</comment>
<dbReference type="InterPro" id="IPR001245">
    <property type="entry name" value="Ser-Thr/Tyr_kinase_cat_dom"/>
</dbReference>
<dbReference type="Pfam" id="PF08276">
    <property type="entry name" value="PAN_2"/>
    <property type="match status" value="1"/>
</dbReference>
<dbReference type="Pfam" id="PF07714">
    <property type="entry name" value="PK_Tyr_Ser-Thr"/>
    <property type="match status" value="1"/>
</dbReference>
<comment type="similarity">
    <text evidence="15">Belongs to the protein kinase superfamily. Ser/Thr protein kinase family.</text>
</comment>
<dbReference type="PANTHER" id="PTHR32444:SF235">
    <property type="entry name" value="OS01G0783900 PROTEIN"/>
    <property type="match status" value="1"/>
</dbReference>
<keyword evidence="8 15" id="KW-0067">ATP-binding</keyword>
<evidence type="ECO:0000256" key="2">
    <source>
        <dbReference type="ARBA" id="ARBA00022527"/>
    </source>
</evidence>
<dbReference type="SMART" id="SM00473">
    <property type="entry name" value="PAN_AP"/>
    <property type="match status" value="1"/>
</dbReference>
<evidence type="ECO:0000256" key="3">
    <source>
        <dbReference type="ARBA" id="ARBA00022679"/>
    </source>
</evidence>
<dbReference type="PROSITE" id="PS50948">
    <property type="entry name" value="PAN"/>
    <property type="match status" value="1"/>
</dbReference>
<keyword evidence="7 15" id="KW-0418">Kinase</keyword>
<dbReference type="SUPFAM" id="SSF51110">
    <property type="entry name" value="alpha-D-mannose-specific plant lectins"/>
    <property type="match status" value="1"/>
</dbReference>
<dbReference type="GO" id="GO:0016020">
    <property type="term" value="C:membrane"/>
    <property type="evidence" value="ECO:0007669"/>
    <property type="project" value="UniProtKB-SubCell"/>
</dbReference>
<dbReference type="SMART" id="SM00220">
    <property type="entry name" value="S_TKc"/>
    <property type="match status" value="1"/>
</dbReference>
<keyword evidence="5" id="KW-0732">Signal</keyword>
<dbReference type="CDD" id="cd01098">
    <property type="entry name" value="PAN_AP_plant"/>
    <property type="match status" value="1"/>
</dbReference>
<dbReference type="Gene3D" id="1.10.510.10">
    <property type="entry name" value="Transferase(Phosphotransferase) domain 1"/>
    <property type="match status" value="1"/>
</dbReference>
<dbReference type="Gene3D" id="3.30.200.20">
    <property type="entry name" value="Phosphorylase Kinase, domain 1"/>
    <property type="match status" value="1"/>
</dbReference>
<sequence>MLTSCIATDTLSPYQFIRDGGTMVSSGEMFELGFFSPANSQNRYLGIWYKKVSNRTVVWVANRDAPLNSTSGVFEISSNGILQLVYVGNNFNTTIWSSSFVSSMNVTNPVAQILDTGNLVVTEESNTIWQSFDHPGDTYLPGMKVGKDLITGIDRQWTSWKSLDDPSSGQYAIYMDTKGFPQIFQRRGSKLHTRFGPWNGVRFSGMPSLIQNPTSVNEFVINDKEIYFKVHVHSSVVSRMYLDPEGDLTRMIWVDLTQSWSLILAAITTDSCSAYGLCGPYGICNSRSFPVCSCIEGFEPKHIEEWNAADWSSGCVLRTPLGCGNGTEHGFRRFSGVKIPDTRTAWYNLSMNLKECEMKCSRNCSCTAYAGLDIRNGGSGCLLWFGDLMDVREYNETQELYIRMARSELASVTNQDSASNKKKTVVIAVVSTSICLVMACLTLAVYARIKKRKSYMKRQGKTNLRNILNYNLENFISLCVNVVSSYDGRKEDIDLPFFSLPTIAKSTSNFSVTNKLGQGGFGPVYKGILEDGREIAVKRLSKSSKQGLDEFKNEVRCIAKLQHRNLVKLIGYCIQGDETMLIYEYMANKSLDLIIFDTNGSSMLDWPQRFHIIHGIARGLLYLHQDSRLRVIHRDLKAANILLDNDMNPKISDFGLARRFKGIETEANTNKVVGTYGYISPEYAVHGLFSVKSDVFSFGVMVLEIVSGKKNRDFSHEQHRDNLLGHAWELFKEHRSLELANPQLRGMHADSEILRTIHIALLCVQHHAEDRPTMSYVVVMLDHEITLPSPKQPAFYNGVSLPQIIASSSNPTDSTVNNVTMTLLDGR</sequence>
<dbReference type="InterPro" id="IPR000719">
    <property type="entry name" value="Prot_kinase_dom"/>
</dbReference>
<dbReference type="InterPro" id="IPR000858">
    <property type="entry name" value="S_locus_glycoprot_dom"/>
</dbReference>
<evidence type="ECO:0000256" key="10">
    <source>
        <dbReference type="ARBA" id="ARBA00023136"/>
    </source>
</evidence>
<evidence type="ECO:0000256" key="1">
    <source>
        <dbReference type="ARBA" id="ARBA00004479"/>
    </source>
</evidence>
<evidence type="ECO:0000259" key="18">
    <source>
        <dbReference type="PROSITE" id="PS50927"/>
    </source>
</evidence>
<reference evidence="20 21" key="1">
    <citation type="submission" date="2019-05" db="EMBL/GenBank/DDBJ databases">
        <title>Mikania micrantha, genome provides insights into the molecular mechanism of rapid growth.</title>
        <authorList>
            <person name="Liu B."/>
        </authorList>
    </citation>
    <scope>NUCLEOTIDE SEQUENCE [LARGE SCALE GENOMIC DNA]</scope>
    <source>
        <strain evidence="20">NLD-2019</strain>
        <tissue evidence="20">Leaf</tissue>
    </source>
</reference>
<keyword evidence="6 15" id="KW-0547">Nucleotide-binding</keyword>
<evidence type="ECO:0000256" key="16">
    <source>
        <dbReference type="SAM" id="Phobius"/>
    </source>
</evidence>
<dbReference type="GO" id="GO:0005524">
    <property type="term" value="F:ATP binding"/>
    <property type="evidence" value="ECO:0007669"/>
    <property type="project" value="UniProtKB-KW"/>
</dbReference>
<keyword evidence="11" id="KW-1015">Disulfide bond</keyword>
<dbReference type="EMBL" id="SZYD01000013">
    <property type="protein sequence ID" value="KAD4384900.1"/>
    <property type="molecule type" value="Genomic_DNA"/>
</dbReference>
<dbReference type="GO" id="GO:0048544">
    <property type="term" value="P:recognition of pollen"/>
    <property type="evidence" value="ECO:0007669"/>
    <property type="project" value="InterPro"/>
</dbReference>
<evidence type="ECO:0000256" key="4">
    <source>
        <dbReference type="ARBA" id="ARBA00022692"/>
    </source>
</evidence>
<name>A0A5N6N5C6_9ASTR</name>
<dbReference type="FunFam" id="1.10.510.10:FF:000060">
    <property type="entry name" value="G-type lectin S-receptor-like serine/threonine-protein kinase"/>
    <property type="match status" value="1"/>
</dbReference>
<dbReference type="InterPro" id="IPR021820">
    <property type="entry name" value="S-locus_recpt_kinase_C"/>
</dbReference>
<feature type="domain" description="Protein kinase" evidence="17">
    <location>
        <begin position="510"/>
        <end position="786"/>
    </location>
</feature>
<keyword evidence="9 16" id="KW-1133">Transmembrane helix</keyword>
<feature type="domain" description="Apple" evidence="19">
    <location>
        <begin position="323"/>
        <end position="405"/>
    </location>
</feature>
<dbReference type="GO" id="GO:0106310">
    <property type="term" value="F:protein serine kinase activity"/>
    <property type="evidence" value="ECO:0007669"/>
    <property type="project" value="RHEA"/>
</dbReference>
<dbReference type="PIRSF" id="PIRSF000641">
    <property type="entry name" value="SRK"/>
    <property type="match status" value="1"/>
</dbReference>
<feature type="transmembrane region" description="Helical" evidence="16">
    <location>
        <begin position="425"/>
        <end position="449"/>
    </location>
</feature>